<dbReference type="Proteomes" id="UP000756921">
    <property type="component" value="Unassembled WGS sequence"/>
</dbReference>
<comment type="caution">
    <text evidence="1">The sequence shown here is derived from an EMBL/GenBank/DDBJ whole genome shotgun (WGS) entry which is preliminary data.</text>
</comment>
<evidence type="ECO:0000313" key="2">
    <source>
        <dbReference type="Proteomes" id="UP000756921"/>
    </source>
</evidence>
<reference evidence="1" key="1">
    <citation type="journal article" date="2020" name="Mol. Plant Microbe Interact.">
        <title>Genome Sequence of the Biocontrol Agent Coniothyrium minitans strain Conio (IMI 134523).</title>
        <authorList>
            <person name="Patel D."/>
            <person name="Shittu T.A."/>
            <person name="Baroncelli R."/>
            <person name="Muthumeenakshi S."/>
            <person name="Osborne T.H."/>
            <person name="Janganan T.K."/>
            <person name="Sreenivasaprasad S."/>
        </authorList>
    </citation>
    <scope>NUCLEOTIDE SEQUENCE</scope>
    <source>
        <strain evidence="1">Conio</strain>
    </source>
</reference>
<evidence type="ECO:0000313" key="1">
    <source>
        <dbReference type="EMBL" id="KAF9734522.1"/>
    </source>
</evidence>
<protein>
    <submittedName>
        <fullName evidence="1">Uncharacterized protein</fullName>
    </submittedName>
</protein>
<proteinExistence type="predicted"/>
<gene>
    <name evidence="1" type="ORF">PMIN01_07425</name>
</gene>
<keyword evidence="2" id="KW-1185">Reference proteome</keyword>
<accession>A0A9P6GEY3</accession>
<name>A0A9P6GEY3_9PLEO</name>
<sequence length="191" mass="21041">MSVVLKKQLSYLGGEGSGRSALIGWQRWGPLAQNGRAVVLESSASGEWRRRLCGPQQRLGPSAFHEAAPASPSFRRSCGTALIRDQAFTVEHAPLIVATRAMRRSDDMHVTLRLRAARGFVFRTHKNRGISNAYTDVEGRPGMRNLAKAGEPPLQKYTAKKMDERSTGPEGVAVMRVMLLAAERRKPTHPP</sequence>
<dbReference type="EMBL" id="WJXW01000007">
    <property type="protein sequence ID" value="KAF9734522.1"/>
    <property type="molecule type" value="Genomic_DNA"/>
</dbReference>
<dbReference type="AlphaFoldDB" id="A0A9P6GEY3"/>
<organism evidence="1 2">
    <name type="scientific">Paraphaeosphaeria minitans</name>
    <dbReference type="NCBI Taxonomy" id="565426"/>
    <lineage>
        <taxon>Eukaryota</taxon>
        <taxon>Fungi</taxon>
        <taxon>Dikarya</taxon>
        <taxon>Ascomycota</taxon>
        <taxon>Pezizomycotina</taxon>
        <taxon>Dothideomycetes</taxon>
        <taxon>Pleosporomycetidae</taxon>
        <taxon>Pleosporales</taxon>
        <taxon>Massarineae</taxon>
        <taxon>Didymosphaeriaceae</taxon>
        <taxon>Paraphaeosphaeria</taxon>
    </lineage>
</organism>